<comment type="caution">
    <text evidence="2">The sequence shown here is derived from an EMBL/GenBank/DDBJ whole genome shotgun (WGS) entry which is preliminary data.</text>
</comment>
<reference evidence="4 5" key="2">
    <citation type="submission" date="2024-05" db="EMBL/GenBank/DDBJ databases">
        <authorList>
            <person name="Chen Y."/>
            <person name="Shah S."/>
            <person name="Dougan E. K."/>
            <person name="Thang M."/>
            <person name="Chan C."/>
        </authorList>
    </citation>
    <scope>NUCLEOTIDE SEQUENCE [LARGE SCALE GENOMIC DNA]</scope>
</reference>
<dbReference type="InterPro" id="IPR011990">
    <property type="entry name" value="TPR-like_helical_dom_sf"/>
</dbReference>
<protein>
    <submittedName>
        <fullName evidence="4">E3 ubiquitin-protein ligase HERC1</fullName>
    </submittedName>
</protein>
<dbReference type="EMBL" id="CAMXCT030006546">
    <property type="protein sequence ID" value="CAL4803048.1"/>
    <property type="molecule type" value="Genomic_DNA"/>
</dbReference>
<dbReference type="Proteomes" id="UP001152797">
    <property type="component" value="Unassembled WGS sequence"/>
</dbReference>
<evidence type="ECO:0000256" key="1">
    <source>
        <dbReference type="SAM" id="MobiDB-lite"/>
    </source>
</evidence>
<evidence type="ECO:0000313" key="4">
    <source>
        <dbReference type="EMBL" id="CAL4800940.1"/>
    </source>
</evidence>
<proteinExistence type="predicted"/>
<accession>A0A9P1DP57</accession>
<gene>
    <name evidence="2" type="ORF">C1SCF055_LOCUS38585</name>
    <name evidence="3" type="ORF">C1SCF055_LOCUS40549</name>
</gene>
<dbReference type="EMBL" id="CAMXCT030005957">
    <property type="protein sequence ID" value="CAL4800940.1"/>
    <property type="molecule type" value="Genomic_DNA"/>
</dbReference>
<evidence type="ECO:0000313" key="5">
    <source>
        <dbReference type="Proteomes" id="UP001152797"/>
    </source>
</evidence>
<feature type="compositionally biased region" description="Low complexity" evidence="1">
    <location>
        <begin position="150"/>
        <end position="159"/>
    </location>
</feature>
<reference evidence="2" key="1">
    <citation type="submission" date="2022-10" db="EMBL/GenBank/DDBJ databases">
        <authorList>
            <person name="Chen Y."/>
            <person name="Dougan E. K."/>
            <person name="Chan C."/>
            <person name="Rhodes N."/>
            <person name="Thang M."/>
        </authorList>
    </citation>
    <scope>NUCLEOTIDE SEQUENCE</scope>
</reference>
<dbReference type="EMBL" id="CAMXCT010006546">
    <property type="protein sequence ID" value="CAI4015736.1"/>
    <property type="molecule type" value="Genomic_DNA"/>
</dbReference>
<keyword evidence="5" id="KW-1185">Reference proteome</keyword>
<sequence>MASSLRQKNELDRAIRTMERAVGMCTKAEYHHPAMAVETARARINLAATLSEAKRHRAALMAIKKAQGTLQRVLTWADDCEGREDPAVRSIGEEARTLRCAALVAESIQMELCPGPTVDVVSGGYDAQLAPLSPSQSQVLPQIKREKKPPAGAAAVPTGAGTGAEQGRARRAGPAESQRPAPVKVNLRPRVVEERTDVFSEFLRNVEAERVARLGALNDNWEDQAKRRLGQVHRRTQLALDLMGDEELKEKRYTNTGHQVFMKAMKKANKCWSDPILVHEAAKEKATPEICQIRKLNRRLYVKPPTPPPVQPPKPKVDQALASNLRSNHARSSIKAEH</sequence>
<dbReference type="AlphaFoldDB" id="A0A9P1DP57"/>
<evidence type="ECO:0000313" key="2">
    <source>
        <dbReference type="EMBL" id="CAI4013628.1"/>
    </source>
</evidence>
<dbReference type="EMBL" id="CAMXCT010005957">
    <property type="protein sequence ID" value="CAI4013628.1"/>
    <property type="molecule type" value="Genomic_DNA"/>
</dbReference>
<dbReference type="EMBL" id="CAMXCT020006546">
    <property type="protein sequence ID" value="CAL1169111.1"/>
    <property type="molecule type" value="Genomic_DNA"/>
</dbReference>
<dbReference type="SUPFAM" id="SSF48452">
    <property type="entry name" value="TPR-like"/>
    <property type="match status" value="1"/>
</dbReference>
<organism evidence="2">
    <name type="scientific">Cladocopium goreaui</name>
    <dbReference type="NCBI Taxonomy" id="2562237"/>
    <lineage>
        <taxon>Eukaryota</taxon>
        <taxon>Sar</taxon>
        <taxon>Alveolata</taxon>
        <taxon>Dinophyceae</taxon>
        <taxon>Suessiales</taxon>
        <taxon>Symbiodiniaceae</taxon>
        <taxon>Cladocopium</taxon>
    </lineage>
</organism>
<dbReference type="EMBL" id="CAMXCT020005957">
    <property type="protein sequence ID" value="CAL1167003.1"/>
    <property type="molecule type" value="Genomic_DNA"/>
</dbReference>
<evidence type="ECO:0000313" key="3">
    <source>
        <dbReference type="EMBL" id="CAI4015736.1"/>
    </source>
</evidence>
<name>A0A9P1DP57_9DINO</name>
<dbReference type="OrthoDB" id="438843at2759"/>
<feature type="region of interest" description="Disordered" evidence="1">
    <location>
        <begin position="143"/>
        <end position="181"/>
    </location>
</feature>